<protein>
    <submittedName>
        <fullName evidence="3">Phosphoglycerate mutase family protein</fullName>
    </submittedName>
</protein>
<dbReference type="InterPro" id="IPR051710">
    <property type="entry name" value="Phosphatase_SH3-domain"/>
</dbReference>
<dbReference type="GO" id="GO:0004672">
    <property type="term" value="F:protein kinase activity"/>
    <property type="evidence" value="ECO:0007669"/>
    <property type="project" value="InterPro"/>
</dbReference>
<name>A0AB74CFZ3_ASPFL</name>
<dbReference type="SUPFAM" id="SSF56112">
    <property type="entry name" value="Protein kinase-like (PK-like)"/>
    <property type="match status" value="1"/>
</dbReference>
<dbReference type="FunFam" id="3.40.50.1240:FF:000074">
    <property type="entry name" value="Phosphoglycerate mutase family protein"/>
    <property type="match status" value="1"/>
</dbReference>
<dbReference type="AlphaFoldDB" id="A0AB74CFZ3"/>
<evidence type="ECO:0000313" key="4">
    <source>
        <dbReference type="Proteomes" id="UP000275480"/>
    </source>
</evidence>
<dbReference type="InterPro" id="IPR029033">
    <property type="entry name" value="His_PPase_superfam"/>
</dbReference>
<feature type="compositionally biased region" description="Polar residues" evidence="1">
    <location>
        <begin position="642"/>
        <end position="659"/>
    </location>
</feature>
<gene>
    <name evidence="3" type="ORF">CA14_005556</name>
</gene>
<feature type="domain" description="Protein kinase" evidence="2">
    <location>
        <begin position="1"/>
        <end position="314"/>
    </location>
</feature>
<dbReference type="EMBL" id="QQZZ01000038">
    <property type="protein sequence ID" value="RMZ45583.1"/>
    <property type="molecule type" value="Genomic_DNA"/>
</dbReference>
<dbReference type="PANTHER" id="PTHR16469">
    <property type="entry name" value="UBIQUITIN-ASSOCIATED AND SH3 DOMAIN-CONTAINING BA-RELATED"/>
    <property type="match status" value="1"/>
</dbReference>
<dbReference type="PROSITE" id="PS50011">
    <property type="entry name" value="PROTEIN_KINASE_DOM"/>
    <property type="match status" value="1"/>
</dbReference>
<dbReference type="Gene3D" id="1.10.510.10">
    <property type="entry name" value="Transferase(Phosphotransferase) domain 1"/>
    <property type="match status" value="1"/>
</dbReference>
<organism evidence="3 4">
    <name type="scientific">Aspergillus flavus</name>
    <dbReference type="NCBI Taxonomy" id="5059"/>
    <lineage>
        <taxon>Eukaryota</taxon>
        <taxon>Fungi</taxon>
        <taxon>Dikarya</taxon>
        <taxon>Ascomycota</taxon>
        <taxon>Pezizomycotina</taxon>
        <taxon>Eurotiomycetes</taxon>
        <taxon>Eurotiomycetidae</taxon>
        <taxon>Eurotiales</taxon>
        <taxon>Aspergillaceae</taxon>
        <taxon>Aspergillus</taxon>
        <taxon>Aspergillus subgen. Circumdati</taxon>
    </lineage>
</organism>
<reference evidence="3 4" key="1">
    <citation type="submission" date="2018-07" db="EMBL/GenBank/DDBJ databases">
        <title>Identification of spontaneous genetic mutation associated with occurrence of a yellow conidial color mutant of Aspergillus flavus.</title>
        <authorList>
            <person name="Chang P.-K."/>
            <person name="Mack B.M."/>
            <person name="Scharfenstein L."/>
            <person name="Gilbert M.K."/>
        </authorList>
    </citation>
    <scope>NUCLEOTIDE SEQUENCE [LARGE SCALE GENOMIC DNA]</scope>
    <source>
        <strain evidence="3 4">CA14</strain>
    </source>
</reference>
<evidence type="ECO:0000313" key="3">
    <source>
        <dbReference type="EMBL" id="RMZ45583.1"/>
    </source>
</evidence>
<evidence type="ECO:0000259" key="2">
    <source>
        <dbReference type="PROSITE" id="PS50011"/>
    </source>
</evidence>
<sequence>MPWPTAATEDSSLWKDLGLGSSCGVELRLPLSLSSHEVLIQDKIIQDAQDTSHLVTYLATFLLPRPGDNGHRRVLVLPLMGPCLSWQVLEKTSMATRMFAARQLLEALENLHNAGIVHRDLNEKNCMWGITPLHDLSRSAKYEVHGRPLKEVIPVVDLWKQGELVGPLKIPENLRTEKSYLGDFGLAVKVNTPVTHKGYPPMKFCSPDRLHGKHPSFACDMWSYMVIFGVLYLNGYSPFSTVAHGGVISDIVRSLGPLPEQWKGLYVYPGGGLDSWYDQSKTPEPNRNLASTIAYFRADADPVERELVYLHLNPTPTKQRKELSKTKQQHRLNWTIDYKTGEYKSQFPTPTGNPADPTLTSHGVRQSLELAEHLISPEFYPKPFRIYSSPFYRCLQTIQPSVEALKERHNSTPSSETGIDRNADLDVRIENGVGEWFGPTSFFDHPSPASPGTLKTHFPTLLASDPEANYNPHLLPSTRGETIAQLHDRVATALAGIIADVDAEINALEASQPPSERTSKAILICAHAAPLIAMGRVLTGNMPDDADEEDFKVFTAGLSTFVRRKTTPAGDGSAERRELAPGTRVIRSGTVVPGWQDGKGVSGGWDCVVNGDCSFLSGGAERGWHFNGEESFDTGPMAPSSALPTSSQDTSTEMPSTKL</sequence>
<dbReference type="InterPro" id="IPR000719">
    <property type="entry name" value="Prot_kinase_dom"/>
</dbReference>
<dbReference type="Proteomes" id="UP000275480">
    <property type="component" value="Unassembled WGS sequence"/>
</dbReference>
<dbReference type="GO" id="GO:0005524">
    <property type="term" value="F:ATP binding"/>
    <property type="evidence" value="ECO:0007669"/>
    <property type="project" value="InterPro"/>
</dbReference>
<comment type="caution">
    <text evidence="3">The sequence shown here is derived from an EMBL/GenBank/DDBJ whole genome shotgun (WGS) entry which is preliminary data.</text>
</comment>
<accession>A0AB74CFZ3</accession>
<dbReference type="SUPFAM" id="SSF53254">
    <property type="entry name" value="Phosphoglycerate mutase-like"/>
    <property type="match status" value="1"/>
</dbReference>
<dbReference type="PANTHER" id="PTHR16469:SF51">
    <property type="entry name" value="TRANSCRIPTION FACTOR TAU 55 KDA SUBUNIT"/>
    <property type="match status" value="1"/>
</dbReference>
<dbReference type="Gene3D" id="3.40.50.1240">
    <property type="entry name" value="Phosphoglycerate mutase-like"/>
    <property type="match status" value="1"/>
</dbReference>
<dbReference type="SMART" id="SM00220">
    <property type="entry name" value="S_TKc"/>
    <property type="match status" value="1"/>
</dbReference>
<dbReference type="InterPro" id="IPR011009">
    <property type="entry name" value="Kinase-like_dom_sf"/>
</dbReference>
<feature type="region of interest" description="Disordered" evidence="1">
    <location>
        <begin position="626"/>
        <end position="659"/>
    </location>
</feature>
<proteinExistence type="predicted"/>
<evidence type="ECO:0000256" key="1">
    <source>
        <dbReference type="SAM" id="MobiDB-lite"/>
    </source>
</evidence>